<feature type="active site" evidence="12">
    <location>
        <position position="142"/>
    </location>
</feature>
<evidence type="ECO:0000256" key="1">
    <source>
        <dbReference type="ARBA" id="ARBA00004797"/>
    </source>
</evidence>
<evidence type="ECO:0000256" key="11">
    <source>
        <dbReference type="PROSITE-ProRule" id="PRU10085"/>
    </source>
</evidence>
<feature type="active site" evidence="11">
    <location>
        <position position="117"/>
    </location>
</feature>
<dbReference type="InterPro" id="IPR023562">
    <property type="entry name" value="ClpP/TepA"/>
</dbReference>
<keyword evidence="5" id="KW-0949">S-adenosyl-L-methionine</keyword>
<comment type="function">
    <text evidence="9">Clp cleaves peptides in various proteins in a process that requires ATP hydrolysis. Clp may be responsible for a fairly general and central housekeeping function rather than for the degradation of specific substrates.</text>
</comment>
<dbReference type="Pfam" id="PF24681">
    <property type="entry name" value="Kelch_KLHDC2_KLHL20_DRC7"/>
    <property type="match status" value="1"/>
</dbReference>
<dbReference type="InterPro" id="IPR011043">
    <property type="entry name" value="Gal_Oxase/kelch_b-propeller"/>
</dbReference>
<dbReference type="InterPro" id="IPR029063">
    <property type="entry name" value="SAM-dependent_MTases_sf"/>
</dbReference>
<dbReference type="UniPathway" id="UPA00375"/>
<dbReference type="GO" id="GO:0006508">
    <property type="term" value="P:proteolysis"/>
    <property type="evidence" value="ECO:0007669"/>
    <property type="project" value="UniProtKB-KW"/>
</dbReference>
<dbReference type="InterPro" id="IPR029045">
    <property type="entry name" value="ClpP/crotonase-like_dom_sf"/>
</dbReference>
<dbReference type="InterPro" id="IPR018215">
    <property type="entry name" value="ClpP_Ser_AS"/>
</dbReference>
<comment type="catalytic activity">
    <reaction evidence="8 12">
        <text>Hydrolysis of proteins to small peptides in the presence of ATP and magnesium. alpha-casein is the usual test substrate. In the absence of ATP, only oligopeptides shorter than five residues are hydrolyzed (such as succinyl-Leu-Tyr-|-NHMec, and Leu-Tyr-Leu-|-Tyr-Trp, in which cleavage of the -Tyr-|-Leu- and -Tyr-|-Trp bonds also occurs).</text>
        <dbReference type="EC" id="3.4.21.92"/>
    </reaction>
</comment>
<dbReference type="PANTHER" id="PTHR46529:SF1">
    <property type="entry name" value="TRNA WYBUTOSINE-SYNTHESIZING PROTEIN 4"/>
    <property type="match status" value="1"/>
</dbReference>
<protein>
    <recommendedName>
        <fullName evidence="12">Endopeptidase Clp</fullName>
        <ecNumber evidence="12">3.4.21.92</ecNumber>
    </recommendedName>
</protein>
<dbReference type="FunFam" id="3.90.226.10:FF:000001">
    <property type="entry name" value="ATP-dependent Clp protease proteolytic subunit"/>
    <property type="match status" value="1"/>
</dbReference>
<comment type="caution">
    <text evidence="13">The sequence shown here is derived from an EMBL/GenBank/DDBJ whole genome shotgun (WGS) entry which is preliminary data.</text>
</comment>
<dbReference type="Gene3D" id="2.120.10.80">
    <property type="entry name" value="Kelch-type beta propeller"/>
    <property type="match status" value="1"/>
</dbReference>
<dbReference type="Gene3D" id="3.90.226.10">
    <property type="entry name" value="2-enoyl-CoA Hydratase, Chain A, domain 1"/>
    <property type="match status" value="1"/>
</dbReference>
<evidence type="ECO:0000256" key="9">
    <source>
        <dbReference type="ARBA" id="ARBA00059384"/>
    </source>
</evidence>
<evidence type="ECO:0000313" key="14">
    <source>
        <dbReference type="Proteomes" id="UP000054815"/>
    </source>
</evidence>
<dbReference type="NCBIfam" id="NF001368">
    <property type="entry name" value="PRK00277.1"/>
    <property type="match status" value="1"/>
</dbReference>
<dbReference type="PRINTS" id="PR00127">
    <property type="entry name" value="CLPPROTEASEP"/>
</dbReference>
<keyword evidence="4 13" id="KW-0645">Protease</keyword>
<dbReference type="Pfam" id="PF00574">
    <property type="entry name" value="CLP_protease"/>
    <property type="match status" value="1"/>
</dbReference>
<dbReference type="CDD" id="cd07017">
    <property type="entry name" value="S14_ClpP_2"/>
    <property type="match status" value="1"/>
</dbReference>
<dbReference type="PROSITE" id="PS00381">
    <property type="entry name" value="CLP_PROTEASE_SER"/>
    <property type="match status" value="1"/>
</dbReference>
<dbReference type="InterPro" id="IPR015915">
    <property type="entry name" value="Kelch-typ_b-propeller"/>
</dbReference>
<dbReference type="GO" id="GO:0004176">
    <property type="term" value="F:ATP-dependent peptidase activity"/>
    <property type="evidence" value="ECO:0007669"/>
    <property type="project" value="InterPro"/>
</dbReference>
<dbReference type="GO" id="GO:0004252">
    <property type="term" value="F:serine-type endopeptidase activity"/>
    <property type="evidence" value="ECO:0007669"/>
    <property type="project" value="UniProtKB-EC"/>
</dbReference>
<dbReference type="EMBL" id="JYDU01000161">
    <property type="protein sequence ID" value="KRX90587.1"/>
    <property type="molecule type" value="Genomic_DNA"/>
</dbReference>
<organism evidence="13 14">
    <name type="scientific">Trichinella pseudospiralis</name>
    <name type="common">Parasitic roundworm</name>
    <dbReference type="NCBI Taxonomy" id="6337"/>
    <lineage>
        <taxon>Eukaryota</taxon>
        <taxon>Metazoa</taxon>
        <taxon>Ecdysozoa</taxon>
        <taxon>Nematoda</taxon>
        <taxon>Enoplea</taxon>
        <taxon>Dorylaimia</taxon>
        <taxon>Trichinellida</taxon>
        <taxon>Trichinellidae</taxon>
        <taxon>Trichinella</taxon>
    </lineage>
</organism>
<evidence type="ECO:0000313" key="13">
    <source>
        <dbReference type="EMBL" id="KRX90587.1"/>
    </source>
</evidence>
<dbReference type="SUPFAM" id="SSF53335">
    <property type="entry name" value="S-adenosyl-L-methionine-dependent methyltransferases"/>
    <property type="match status" value="1"/>
</dbReference>
<keyword evidence="6" id="KW-0378">Hydrolase</keyword>
<dbReference type="EC" id="3.4.21.92" evidence="12"/>
<dbReference type="InterPro" id="IPR033135">
    <property type="entry name" value="ClpP_His_AS"/>
</dbReference>
<dbReference type="GO" id="GO:0008175">
    <property type="term" value="F:tRNA methyltransferase activity"/>
    <property type="evidence" value="ECO:0007669"/>
    <property type="project" value="TreeGrafter"/>
</dbReference>
<dbReference type="InterPro" id="IPR001907">
    <property type="entry name" value="ClpP"/>
</dbReference>
<proteinExistence type="inferred from homology"/>
<accession>A0A0V0XRR9</accession>
<dbReference type="SUPFAM" id="SSF52096">
    <property type="entry name" value="ClpP/crotonase"/>
    <property type="match status" value="1"/>
</dbReference>
<comment type="similarity">
    <text evidence="2">Belongs to the peptidase S14 family.</text>
</comment>
<evidence type="ECO:0000256" key="3">
    <source>
        <dbReference type="ARBA" id="ARBA00010703"/>
    </source>
</evidence>
<dbReference type="Proteomes" id="UP000054815">
    <property type="component" value="Unassembled WGS sequence"/>
</dbReference>
<evidence type="ECO:0000256" key="5">
    <source>
        <dbReference type="ARBA" id="ARBA00022691"/>
    </source>
</evidence>
<evidence type="ECO:0000256" key="2">
    <source>
        <dbReference type="ARBA" id="ARBA00007039"/>
    </source>
</evidence>
<dbReference type="HAMAP" id="MF_00444">
    <property type="entry name" value="ClpP"/>
    <property type="match status" value="1"/>
</dbReference>
<dbReference type="SUPFAM" id="SSF50965">
    <property type="entry name" value="Galactose oxidase, central domain"/>
    <property type="match status" value="1"/>
</dbReference>
<name>A0A0V0XRR9_TRIPS</name>
<comment type="subunit">
    <text evidence="10">Tetradecamer that assembles into a two heptameric rings with a central cavity.</text>
</comment>
<dbReference type="PANTHER" id="PTHR46529">
    <property type="entry name" value="TRNA WYBUTOSINE-SYNTHESIZING PROTEIN 4"/>
    <property type="match status" value="1"/>
</dbReference>
<comment type="pathway">
    <text evidence="1">tRNA modification; wybutosine-tRNA(Phe) biosynthesis.</text>
</comment>
<keyword evidence="7" id="KW-0720">Serine protease</keyword>
<evidence type="ECO:0000256" key="12">
    <source>
        <dbReference type="PROSITE-ProRule" id="PRU10086"/>
    </source>
</evidence>
<evidence type="ECO:0000256" key="7">
    <source>
        <dbReference type="ARBA" id="ARBA00022825"/>
    </source>
</evidence>
<sequence>MFWRYFTRAFHACTINKVPYIPIVVEQTGRGERAYDIFSRLLEERIICVMGPITDELSSLVIAQLLFLQSKSLTKPVHMYINSPGGSVTAGLGIYDTMQYIKPRILIATWCIGQACSMASLLLASGTEGYRNCLPNARVMIHQPSGQAVGQATDIMIQAEEIIKLKRQINKLYVKHTKKPYNIIEEAMERDRFMSPEDAVEFGLIDKIVNLGAGFDTLFFRLRKKYKEKITRFLDVDLPSVVKQKYAVLNKYDSKRRKVQQLVVVLFRKVVKYALVACDLRNNDELIALLLTGCRLCSMIPTLFIAECVLNYLNVNESNRLLEMFPVIFSKCSIISYEQVLPRDTFGRFMCEHFTSVGSPLLSIDQYPDASSEIDRLNSLGWENVTVYSLSWIYYSSLSEQERKRIAELEEFDEYEMWHLKCSHYVIVVGSTVSFFLHKLKSVFGEPSCMPAEVGQGFRMQVKAHVAYVAKQADEIKRVGLRCIPMGENVILIGGWGASASGKHKRLASVCYWNVREDVVSIVTNFDQSDGRDPAERMFHSVTAVEDGQFVVFGGRTNPYNPMMDSWLCEITETKMLKMELLKIEQSKFRQIPRARYRHAACCIDDYFGRCVVFICGGIGLDTADGKAKNTQSLKVLDDCWILNYQFQEWKQVANMPVTLHSHRCAYIASNGTVIVVGGLQSLDEHFSSALYLFSTVSNCWTMKWRWSPSVDRYSFTAHLIGEEMLLLVGGVNRDHGECHDVALVSLNDGKAICLAMELEVKMERVVADGFMFVNHDSVLIQNGDGHILYIVGGGGNCFSFGTLLNQHILRIDLPMLSF</sequence>
<evidence type="ECO:0000256" key="8">
    <source>
        <dbReference type="ARBA" id="ARBA00034021"/>
    </source>
</evidence>
<gene>
    <name evidence="13" type="primary">CLPP</name>
    <name evidence="13" type="ORF">T4E_1624</name>
</gene>
<evidence type="ECO:0000256" key="10">
    <source>
        <dbReference type="ARBA" id="ARBA00065540"/>
    </source>
</evidence>
<comment type="similarity">
    <text evidence="3">Belongs to the methyltransferase superfamily. LCMT family.</text>
</comment>
<dbReference type="AlphaFoldDB" id="A0A0V0XRR9"/>
<dbReference type="GO" id="GO:0031591">
    <property type="term" value="P:wybutosine biosynthetic process"/>
    <property type="evidence" value="ECO:0007669"/>
    <property type="project" value="TreeGrafter"/>
</dbReference>
<dbReference type="PROSITE" id="PS00382">
    <property type="entry name" value="CLP_PROTEASE_HIS"/>
    <property type="match status" value="1"/>
</dbReference>
<evidence type="ECO:0000256" key="6">
    <source>
        <dbReference type="ARBA" id="ARBA00022801"/>
    </source>
</evidence>
<dbReference type="STRING" id="6337.A0A0V0XRR9"/>
<reference evidence="13 14" key="1">
    <citation type="submission" date="2015-01" db="EMBL/GenBank/DDBJ databases">
        <title>Evolution of Trichinella species and genotypes.</title>
        <authorList>
            <person name="Korhonen P.K."/>
            <person name="Edoardo P."/>
            <person name="Giuseppe L.R."/>
            <person name="Gasser R.B."/>
        </authorList>
    </citation>
    <scope>NUCLEOTIDE SEQUENCE [LARGE SCALE GENOMIC DNA]</scope>
    <source>
        <strain evidence="13">ISS141</strain>
    </source>
</reference>
<dbReference type="GO" id="GO:0030488">
    <property type="term" value="P:tRNA methylation"/>
    <property type="evidence" value="ECO:0007669"/>
    <property type="project" value="TreeGrafter"/>
</dbReference>
<evidence type="ECO:0000256" key="4">
    <source>
        <dbReference type="ARBA" id="ARBA00022670"/>
    </source>
</evidence>